<feature type="compositionally biased region" description="Basic and acidic residues" evidence="1">
    <location>
        <begin position="56"/>
        <end position="66"/>
    </location>
</feature>
<evidence type="ECO:0000313" key="3">
    <source>
        <dbReference type="Proteomes" id="UP000197138"/>
    </source>
</evidence>
<comment type="caution">
    <text evidence="2">The sequence shown here is derived from an EMBL/GenBank/DDBJ whole genome shotgun (WGS) entry which is preliminary data.</text>
</comment>
<dbReference type="Proteomes" id="UP000197138">
    <property type="component" value="Unassembled WGS sequence"/>
</dbReference>
<accession>A0A218WZ94</accession>
<sequence length="115" mass="12064">MDSREPRGLTALPLRGSAERSHDSLGSISVSSPRIRGTSCYACMATRGMLPSLDAQGKESGKRLWESQDSGWTSRVGDPGEGAAAAVSGKRLGTLAPTTARCEVGFVGLLRGRSR</sequence>
<reference evidence="3" key="1">
    <citation type="journal article" date="2017" name="Plant J.">
        <title>The pomegranate (Punica granatum L.) genome and the genomics of punicalagin biosynthesis.</title>
        <authorList>
            <person name="Qin G."/>
            <person name="Xu C."/>
            <person name="Ming R."/>
            <person name="Tang H."/>
            <person name="Guyot R."/>
            <person name="Kramer E.M."/>
            <person name="Hu Y."/>
            <person name="Yi X."/>
            <person name="Qi Y."/>
            <person name="Xu X."/>
            <person name="Gao Z."/>
            <person name="Pan H."/>
            <person name="Jian J."/>
            <person name="Tian Y."/>
            <person name="Yue Z."/>
            <person name="Xu Y."/>
        </authorList>
    </citation>
    <scope>NUCLEOTIDE SEQUENCE [LARGE SCALE GENOMIC DNA]</scope>
    <source>
        <strain evidence="3">cv. Dabenzi</strain>
    </source>
</reference>
<dbReference type="EMBL" id="MTKT01002509">
    <property type="protein sequence ID" value="OWM77829.1"/>
    <property type="molecule type" value="Genomic_DNA"/>
</dbReference>
<protein>
    <submittedName>
        <fullName evidence="2">Uncharacterized protein</fullName>
    </submittedName>
</protein>
<dbReference type="AlphaFoldDB" id="A0A218WZ94"/>
<evidence type="ECO:0000313" key="2">
    <source>
        <dbReference type="EMBL" id="OWM77829.1"/>
    </source>
</evidence>
<feature type="region of interest" description="Disordered" evidence="1">
    <location>
        <begin position="54"/>
        <end position="84"/>
    </location>
</feature>
<organism evidence="2 3">
    <name type="scientific">Punica granatum</name>
    <name type="common">Pomegranate</name>
    <dbReference type="NCBI Taxonomy" id="22663"/>
    <lineage>
        <taxon>Eukaryota</taxon>
        <taxon>Viridiplantae</taxon>
        <taxon>Streptophyta</taxon>
        <taxon>Embryophyta</taxon>
        <taxon>Tracheophyta</taxon>
        <taxon>Spermatophyta</taxon>
        <taxon>Magnoliopsida</taxon>
        <taxon>eudicotyledons</taxon>
        <taxon>Gunneridae</taxon>
        <taxon>Pentapetalae</taxon>
        <taxon>rosids</taxon>
        <taxon>malvids</taxon>
        <taxon>Myrtales</taxon>
        <taxon>Lythraceae</taxon>
        <taxon>Punica</taxon>
    </lineage>
</organism>
<proteinExistence type="predicted"/>
<gene>
    <name evidence="2" type="ORF">CDL15_Pgr009376</name>
</gene>
<name>A0A218WZ94_PUNGR</name>
<evidence type="ECO:0000256" key="1">
    <source>
        <dbReference type="SAM" id="MobiDB-lite"/>
    </source>
</evidence>
<feature type="region of interest" description="Disordered" evidence="1">
    <location>
        <begin position="1"/>
        <end position="31"/>
    </location>
</feature>